<dbReference type="KEGG" id="rlc:K227x_19600"/>
<dbReference type="PANTHER" id="PTHR45753:SF3">
    <property type="entry name" value="ORNITHINE TRANSCARBAMYLASE, MITOCHONDRIAL"/>
    <property type="match status" value="1"/>
</dbReference>
<feature type="domain" description="Aspartate/ornithine carbamoyltransferase carbamoyl-P binding" evidence="8">
    <location>
        <begin position="2"/>
        <end position="141"/>
    </location>
</feature>
<dbReference type="GO" id="GO:0005737">
    <property type="term" value="C:cytoplasm"/>
    <property type="evidence" value="ECO:0007669"/>
    <property type="project" value="UniProtKB-SubCell"/>
</dbReference>
<dbReference type="Pfam" id="PF02729">
    <property type="entry name" value="OTCace_N"/>
    <property type="match status" value="1"/>
</dbReference>
<comment type="catalytic activity">
    <reaction evidence="5 6">
        <text>carbamoyl phosphate + L-ornithine = L-citrulline + phosphate + H(+)</text>
        <dbReference type="Rhea" id="RHEA:19513"/>
        <dbReference type="ChEBI" id="CHEBI:15378"/>
        <dbReference type="ChEBI" id="CHEBI:43474"/>
        <dbReference type="ChEBI" id="CHEBI:46911"/>
        <dbReference type="ChEBI" id="CHEBI:57743"/>
        <dbReference type="ChEBI" id="CHEBI:58228"/>
        <dbReference type="EC" id="2.1.3.3"/>
    </reaction>
</comment>
<reference evidence="9 10" key="1">
    <citation type="submission" date="2019-02" db="EMBL/GenBank/DDBJ databases">
        <title>Deep-cultivation of Planctomycetes and their phenomic and genomic characterization uncovers novel biology.</title>
        <authorList>
            <person name="Wiegand S."/>
            <person name="Jogler M."/>
            <person name="Boedeker C."/>
            <person name="Pinto D."/>
            <person name="Vollmers J."/>
            <person name="Rivas-Marin E."/>
            <person name="Kohn T."/>
            <person name="Peeters S.H."/>
            <person name="Heuer A."/>
            <person name="Rast P."/>
            <person name="Oberbeckmann S."/>
            <person name="Bunk B."/>
            <person name="Jeske O."/>
            <person name="Meyerdierks A."/>
            <person name="Storesund J.E."/>
            <person name="Kallscheuer N."/>
            <person name="Luecker S."/>
            <person name="Lage O.M."/>
            <person name="Pohl T."/>
            <person name="Merkel B.J."/>
            <person name="Hornburger P."/>
            <person name="Mueller R.-W."/>
            <person name="Bruemmer F."/>
            <person name="Labrenz M."/>
            <person name="Spormann A.M."/>
            <person name="Op den Camp H."/>
            <person name="Overmann J."/>
            <person name="Amann R."/>
            <person name="Jetten M.S.M."/>
            <person name="Mascher T."/>
            <person name="Medema M.H."/>
            <person name="Devos D.P."/>
            <person name="Kaster A.-K."/>
            <person name="Ovreas L."/>
            <person name="Rohde M."/>
            <person name="Galperin M.Y."/>
            <person name="Jogler C."/>
        </authorList>
    </citation>
    <scope>NUCLEOTIDE SEQUENCE [LARGE SCALE GENOMIC DNA]</scope>
    <source>
        <strain evidence="9 10">K22_7</strain>
    </source>
</reference>
<dbReference type="FunFam" id="3.40.50.1370:FF:000008">
    <property type="entry name" value="Ornithine carbamoyltransferase"/>
    <property type="match status" value="1"/>
</dbReference>
<dbReference type="Pfam" id="PF00185">
    <property type="entry name" value="OTCace"/>
    <property type="match status" value="1"/>
</dbReference>
<evidence type="ECO:0000256" key="5">
    <source>
        <dbReference type="ARBA" id="ARBA00048772"/>
    </source>
</evidence>
<gene>
    <name evidence="9" type="primary">argF</name>
    <name evidence="9" type="ORF">K227x_19600</name>
</gene>
<dbReference type="InterPro" id="IPR036901">
    <property type="entry name" value="Asp/Orn_carbamoylTrfase_sf"/>
</dbReference>
<dbReference type="InterPro" id="IPR006131">
    <property type="entry name" value="Asp_carbamoyltransf_Asp/Orn-bd"/>
</dbReference>
<proteinExistence type="inferred from homology"/>
<protein>
    <recommendedName>
        <fullName evidence="3 6">Ornithine carbamoyltransferase</fullName>
        <shortName evidence="6">OTCase</shortName>
        <ecNumber evidence="3 6">2.1.3.3</ecNumber>
    </recommendedName>
</protein>
<feature type="binding site" evidence="6">
    <location>
        <begin position="225"/>
        <end position="226"/>
    </location>
    <ligand>
        <name>L-ornithine</name>
        <dbReference type="ChEBI" id="CHEBI:46911"/>
    </ligand>
</feature>
<feature type="binding site" evidence="6">
    <location>
        <begin position="261"/>
        <end position="262"/>
    </location>
    <ligand>
        <name>carbamoyl phosphate</name>
        <dbReference type="ChEBI" id="CHEBI:58228"/>
    </ligand>
</feature>
<dbReference type="PANTHER" id="PTHR45753">
    <property type="entry name" value="ORNITHINE CARBAMOYLTRANSFERASE, MITOCHONDRIAL"/>
    <property type="match status" value="1"/>
</dbReference>
<dbReference type="AlphaFoldDB" id="A0A517N8W7"/>
<sequence length="311" mass="34173">MQHLLTLFEVTPDDVRRILKTSLHLKQRLAAGDRPAVLERQMVALLFEKPSLRTRVSFETGMAQLGGSSLFLGDDVGWGKRESPSDFTHVLGEFVDLVVCRAKAHDRAEQLASFNAVPVINGLTDLCHPCQALADVLTIEESLGNLTGKHVVFVGDGNNVAQSLALICAMLDMRFTLACPDGYEMDAGWMDLVAKAYPKAAIETVRDPMVAVASADAIYTDVWTSMGQEAESAIRREAFANYQVNEKLMAAAPSHTRLLHCLPAIRGEEITDAVIDSDQSDVIRQAGNRMHAQKGLMVWLLNRAWIDQNVS</sequence>
<evidence type="ECO:0000256" key="6">
    <source>
        <dbReference type="HAMAP-Rule" id="MF_01109"/>
    </source>
</evidence>
<dbReference type="GO" id="GO:0042450">
    <property type="term" value="P:L-arginine biosynthetic process via ornithine"/>
    <property type="evidence" value="ECO:0007669"/>
    <property type="project" value="UniProtKB-UniRule"/>
</dbReference>
<evidence type="ECO:0000313" key="10">
    <source>
        <dbReference type="Proteomes" id="UP000318538"/>
    </source>
</evidence>
<dbReference type="OrthoDB" id="9802587at2"/>
<evidence type="ECO:0000313" key="9">
    <source>
        <dbReference type="EMBL" id="QDT03576.1"/>
    </source>
</evidence>
<feature type="binding site" evidence="6">
    <location>
        <position position="159"/>
    </location>
    <ligand>
        <name>L-ornithine</name>
        <dbReference type="ChEBI" id="CHEBI:46911"/>
    </ligand>
</feature>
<dbReference type="InterPro" id="IPR006132">
    <property type="entry name" value="Asp/Orn_carbamoyltranf_P-bd"/>
</dbReference>
<evidence type="ECO:0000256" key="2">
    <source>
        <dbReference type="ARBA" id="ARBA00007805"/>
    </source>
</evidence>
<dbReference type="InterPro" id="IPR006130">
    <property type="entry name" value="Asp/Orn_carbamoylTrfase"/>
</dbReference>
<dbReference type="Proteomes" id="UP000318538">
    <property type="component" value="Chromosome"/>
</dbReference>
<dbReference type="Gene3D" id="3.40.50.1370">
    <property type="entry name" value="Aspartate/ornithine carbamoyltransferase"/>
    <property type="match status" value="2"/>
</dbReference>
<keyword evidence="6" id="KW-0963">Cytoplasm</keyword>
<dbReference type="NCBIfam" id="TIGR00658">
    <property type="entry name" value="orni_carb_tr"/>
    <property type="match status" value="1"/>
</dbReference>
<evidence type="ECO:0000256" key="1">
    <source>
        <dbReference type="ARBA" id="ARBA00004975"/>
    </source>
</evidence>
<evidence type="ECO:0000259" key="8">
    <source>
        <dbReference type="Pfam" id="PF02729"/>
    </source>
</evidence>
<dbReference type="PRINTS" id="PR00102">
    <property type="entry name" value="OTCASE"/>
</dbReference>
<dbReference type="NCBIfam" id="NF001986">
    <property type="entry name" value="PRK00779.1"/>
    <property type="match status" value="1"/>
</dbReference>
<accession>A0A517N8W7</accession>
<dbReference type="PRINTS" id="PR00100">
    <property type="entry name" value="AOTCASE"/>
</dbReference>
<dbReference type="EMBL" id="CP036525">
    <property type="protein sequence ID" value="QDT03576.1"/>
    <property type="molecule type" value="Genomic_DNA"/>
</dbReference>
<dbReference type="RefSeq" id="WP_145169234.1">
    <property type="nucleotide sequence ID" value="NZ_CP036525.1"/>
</dbReference>
<comment type="similarity">
    <text evidence="2 6">Belongs to the aspartate/ornithine carbamoyltransferase superfamily. OTCase family.</text>
</comment>
<dbReference type="GO" id="GO:0016597">
    <property type="term" value="F:amino acid binding"/>
    <property type="evidence" value="ECO:0007669"/>
    <property type="project" value="InterPro"/>
</dbReference>
<dbReference type="HAMAP" id="MF_01109">
    <property type="entry name" value="OTCase"/>
    <property type="match status" value="1"/>
</dbReference>
<dbReference type="InterPro" id="IPR002292">
    <property type="entry name" value="Orn/put_carbamltrans"/>
</dbReference>
<comment type="pathway">
    <text evidence="1">Amino-acid biosynthesis; L-arginine biosynthesis; L-arginine from L-ornithine and carbamoyl phosphate: step 1/3.</text>
</comment>
<name>A0A517N8W7_9BACT</name>
<evidence type="ECO:0000259" key="7">
    <source>
        <dbReference type="Pfam" id="PF00185"/>
    </source>
</evidence>
<evidence type="ECO:0000256" key="3">
    <source>
        <dbReference type="ARBA" id="ARBA00013007"/>
    </source>
</evidence>
<dbReference type="GO" id="GO:0019240">
    <property type="term" value="P:citrulline biosynthetic process"/>
    <property type="evidence" value="ECO:0007669"/>
    <property type="project" value="TreeGrafter"/>
</dbReference>
<keyword evidence="10" id="KW-1185">Reference proteome</keyword>
<dbReference type="SUPFAM" id="SSF53671">
    <property type="entry name" value="Aspartate/ornithine carbamoyltransferase"/>
    <property type="match status" value="1"/>
</dbReference>
<feature type="binding site" evidence="6">
    <location>
        <position position="221"/>
    </location>
    <ligand>
        <name>L-ornithine</name>
        <dbReference type="ChEBI" id="CHEBI:46911"/>
    </ligand>
</feature>
<feature type="binding site" evidence="6">
    <location>
        <begin position="128"/>
        <end position="131"/>
    </location>
    <ligand>
        <name>carbamoyl phosphate</name>
        <dbReference type="ChEBI" id="CHEBI:58228"/>
    </ligand>
</feature>
<feature type="domain" description="Aspartate/ornithine carbamoyltransferase Asp/Orn-binding" evidence="7">
    <location>
        <begin position="148"/>
        <end position="300"/>
    </location>
</feature>
<keyword evidence="4 6" id="KW-0808">Transferase</keyword>
<evidence type="ECO:0000256" key="4">
    <source>
        <dbReference type="ARBA" id="ARBA00022679"/>
    </source>
</evidence>
<comment type="caution">
    <text evidence="6">Lacks conserved residue(s) required for the propagation of feature annotation.</text>
</comment>
<organism evidence="9 10">
    <name type="scientific">Rubripirellula lacrimiformis</name>
    <dbReference type="NCBI Taxonomy" id="1930273"/>
    <lineage>
        <taxon>Bacteria</taxon>
        <taxon>Pseudomonadati</taxon>
        <taxon>Planctomycetota</taxon>
        <taxon>Planctomycetia</taxon>
        <taxon>Pirellulales</taxon>
        <taxon>Pirellulaceae</taxon>
        <taxon>Rubripirellula</taxon>
    </lineage>
</organism>
<feature type="binding site" evidence="6">
    <location>
        <position position="289"/>
    </location>
    <ligand>
        <name>carbamoyl phosphate</name>
        <dbReference type="ChEBI" id="CHEBI:58228"/>
    </ligand>
</feature>
<dbReference type="InterPro" id="IPR024904">
    <property type="entry name" value="OTCase_ArgI"/>
</dbReference>
<feature type="binding site" evidence="6">
    <location>
        <position position="101"/>
    </location>
    <ligand>
        <name>carbamoyl phosphate</name>
        <dbReference type="ChEBI" id="CHEBI:58228"/>
    </ligand>
</feature>
<dbReference type="EC" id="2.1.3.3" evidence="3 6"/>
<dbReference type="GO" id="GO:0004585">
    <property type="term" value="F:ornithine carbamoyltransferase activity"/>
    <property type="evidence" value="ECO:0007669"/>
    <property type="project" value="UniProtKB-UniRule"/>
</dbReference>
<comment type="subcellular location">
    <subcellularLocation>
        <location evidence="6">Cytoplasm</location>
    </subcellularLocation>
</comment>